<sequence>MVIFSLKLFNNVRKAIAGRRFPHQLAGGVALGVLLGIIPHGNLMALIVLATLLCFKVNHALMGVVAIAVSFVATRLDPYSHQVGEYLLTHPSGSQWAAQAWSLPVVPWTDLNNTVVLGSFVIGSLSVLPLFAICLPLFQLAAPKTNSQTDIETAGETEASDTVTQTSPATEPATGHDRQDGEHELRSPRRSAGEVSEDVRAPEAVSVLIDQQDAVPPPRFALRKRDLTEPSAADPTTIPIDNVLANEPIFIPIDASEDRDDNSAADHAVTRTETDLSDALPTNEQMVSVETRIDVIRMKDFRDDEATPGASDRDVANRETEQPMDEALNYLLRQLRHSQERKAAG</sequence>
<dbReference type="RefSeq" id="WP_419580607.1">
    <property type="nucleotide sequence ID" value="NZ_CP036432.1"/>
</dbReference>
<organism evidence="4 5">
    <name type="scientific">Stieleria magnilauensis</name>
    <dbReference type="NCBI Taxonomy" id="2527963"/>
    <lineage>
        <taxon>Bacteria</taxon>
        <taxon>Pseudomonadati</taxon>
        <taxon>Planctomycetota</taxon>
        <taxon>Planctomycetia</taxon>
        <taxon>Pirellulales</taxon>
        <taxon>Pirellulaceae</taxon>
        <taxon>Stieleria</taxon>
    </lineage>
</organism>
<feature type="region of interest" description="Disordered" evidence="1">
    <location>
        <begin position="256"/>
        <end position="275"/>
    </location>
</feature>
<feature type="compositionally biased region" description="Basic and acidic residues" evidence="1">
    <location>
        <begin position="261"/>
        <end position="274"/>
    </location>
</feature>
<protein>
    <recommendedName>
        <fullName evidence="3">DUF2062 domain-containing protein</fullName>
    </recommendedName>
</protein>
<name>A0ABX5Y0C2_9BACT</name>
<dbReference type="InterPro" id="IPR019935">
    <property type="entry name" value="CHP03546"/>
</dbReference>
<dbReference type="Pfam" id="PF09835">
    <property type="entry name" value="DUF2062"/>
    <property type="match status" value="1"/>
</dbReference>
<reference evidence="4 5" key="1">
    <citation type="submission" date="2019-02" db="EMBL/GenBank/DDBJ databases">
        <title>Deep-cultivation of Planctomycetes and their phenomic and genomic characterization uncovers novel biology.</title>
        <authorList>
            <person name="Wiegand S."/>
            <person name="Jogler M."/>
            <person name="Boedeker C."/>
            <person name="Pinto D."/>
            <person name="Vollmers J."/>
            <person name="Rivas-Marin E."/>
            <person name="Kohn T."/>
            <person name="Peeters S.H."/>
            <person name="Heuer A."/>
            <person name="Rast P."/>
            <person name="Oberbeckmann S."/>
            <person name="Bunk B."/>
            <person name="Jeske O."/>
            <person name="Meyerdierks A."/>
            <person name="Storesund J.E."/>
            <person name="Kallscheuer N."/>
            <person name="Luecker S."/>
            <person name="Lage O.M."/>
            <person name="Pohl T."/>
            <person name="Merkel B.J."/>
            <person name="Hornburger P."/>
            <person name="Mueller R.-W."/>
            <person name="Bruemmer F."/>
            <person name="Labrenz M."/>
            <person name="Spormann A.M."/>
            <person name="Op den Camp H."/>
            <person name="Overmann J."/>
            <person name="Amann R."/>
            <person name="Jetten M.S.M."/>
            <person name="Mascher T."/>
            <person name="Medema M.H."/>
            <person name="Devos D.P."/>
            <person name="Kaster A.-K."/>
            <person name="Ovreas L."/>
            <person name="Rohde M."/>
            <person name="Galperin M.Y."/>
            <person name="Jogler C."/>
        </authorList>
    </citation>
    <scope>NUCLEOTIDE SEQUENCE [LARGE SCALE GENOMIC DNA]</scope>
    <source>
        <strain evidence="4 5">TBK1r</strain>
    </source>
</reference>
<feature type="compositionally biased region" description="Polar residues" evidence="1">
    <location>
        <begin position="160"/>
        <end position="169"/>
    </location>
</feature>
<keyword evidence="2" id="KW-0472">Membrane</keyword>
<evidence type="ECO:0000259" key="3">
    <source>
        <dbReference type="Pfam" id="PF09835"/>
    </source>
</evidence>
<dbReference type="NCBIfam" id="TIGR03546">
    <property type="entry name" value="TIGR03546 family protein"/>
    <property type="match status" value="1"/>
</dbReference>
<feature type="transmembrane region" description="Helical" evidence="2">
    <location>
        <begin position="60"/>
        <end position="76"/>
    </location>
</feature>
<feature type="region of interest" description="Disordered" evidence="1">
    <location>
        <begin position="149"/>
        <end position="201"/>
    </location>
</feature>
<dbReference type="Proteomes" id="UP000318081">
    <property type="component" value="Chromosome"/>
</dbReference>
<keyword evidence="2" id="KW-0812">Transmembrane</keyword>
<dbReference type="EMBL" id="CP036432">
    <property type="protein sequence ID" value="QDV87734.1"/>
    <property type="molecule type" value="Genomic_DNA"/>
</dbReference>
<evidence type="ECO:0000313" key="4">
    <source>
        <dbReference type="EMBL" id="QDV87734.1"/>
    </source>
</evidence>
<gene>
    <name evidence="4" type="ORF">TBK1r_67660</name>
</gene>
<feature type="transmembrane region" description="Helical" evidence="2">
    <location>
        <begin position="29"/>
        <end position="53"/>
    </location>
</feature>
<feature type="domain" description="DUF2062" evidence="3">
    <location>
        <begin position="22"/>
        <end position="141"/>
    </location>
</feature>
<feature type="region of interest" description="Disordered" evidence="1">
    <location>
        <begin position="300"/>
        <end position="325"/>
    </location>
</feature>
<keyword evidence="2" id="KW-1133">Transmembrane helix</keyword>
<evidence type="ECO:0000256" key="1">
    <source>
        <dbReference type="SAM" id="MobiDB-lite"/>
    </source>
</evidence>
<feature type="region of interest" description="Disordered" evidence="1">
    <location>
        <begin position="217"/>
        <end position="238"/>
    </location>
</feature>
<evidence type="ECO:0000256" key="2">
    <source>
        <dbReference type="SAM" id="Phobius"/>
    </source>
</evidence>
<proteinExistence type="predicted"/>
<feature type="transmembrane region" description="Helical" evidence="2">
    <location>
        <begin position="115"/>
        <end position="138"/>
    </location>
</feature>
<keyword evidence="5" id="KW-1185">Reference proteome</keyword>
<feature type="compositionally biased region" description="Basic and acidic residues" evidence="1">
    <location>
        <begin position="300"/>
        <end position="321"/>
    </location>
</feature>
<evidence type="ECO:0000313" key="5">
    <source>
        <dbReference type="Proteomes" id="UP000318081"/>
    </source>
</evidence>
<accession>A0ABX5Y0C2</accession>
<feature type="compositionally biased region" description="Basic and acidic residues" evidence="1">
    <location>
        <begin position="174"/>
        <end position="187"/>
    </location>
</feature>
<dbReference type="InterPro" id="IPR018639">
    <property type="entry name" value="DUF2062"/>
</dbReference>